<dbReference type="InterPro" id="IPR016181">
    <property type="entry name" value="Acyl_CoA_acyltransferase"/>
</dbReference>
<dbReference type="PANTHER" id="PTHR43792">
    <property type="entry name" value="GNAT FAMILY, PUTATIVE (AFU_ORTHOLOGUE AFUA_3G00765)-RELATED-RELATED"/>
    <property type="match status" value="1"/>
</dbReference>
<proteinExistence type="predicted"/>
<evidence type="ECO:0000313" key="3">
    <source>
        <dbReference type="Proteomes" id="UP001626549"/>
    </source>
</evidence>
<dbReference type="PANTHER" id="PTHR43792:SF16">
    <property type="entry name" value="N-ACETYLTRANSFERASE DOMAIN-CONTAINING PROTEIN"/>
    <property type="match status" value="1"/>
</dbReference>
<dbReference type="InterPro" id="IPR051531">
    <property type="entry name" value="N-acetyltransferase"/>
</dbReference>
<dbReference type="PROSITE" id="PS51186">
    <property type="entry name" value="GNAT"/>
    <property type="match status" value="1"/>
</dbReference>
<feature type="domain" description="N-acetyltransferase" evidence="1">
    <location>
        <begin position="12"/>
        <end position="176"/>
    </location>
</feature>
<dbReference type="Proteomes" id="UP001626549">
    <property type="component" value="Chromosome"/>
</dbReference>
<organism evidence="2 3">
    <name type="scientific">Congregibacter brevis</name>
    <dbReference type="NCBI Taxonomy" id="3081201"/>
    <lineage>
        <taxon>Bacteria</taxon>
        <taxon>Pseudomonadati</taxon>
        <taxon>Pseudomonadota</taxon>
        <taxon>Gammaproteobacteria</taxon>
        <taxon>Cellvibrionales</taxon>
        <taxon>Halieaceae</taxon>
        <taxon>Congregibacter</taxon>
    </lineage>
</organism>
<dbReference type="SUPFAM" id="SSF55729">
    <property type="entry name" value="Acyl-CoA N-acyltransferases (Nat)"/>
    <property type="match status" value="1"/>
</dbReference>
<name>A0ABZ0IEE7_9GAMM</name>
<dbReference type="EMBL" id="CP136865">
    <property type="protein sequence ID" value="WOJ97841.1"/>
    <property type="molecule type" value="Genomic_DNA"/>
</dbReference>
<sequence>MSTAPQIFTQRLCLRAHCEQDHSDAIKIWQHPKVYRYITGSALSSQEVWMRLLRYGGLWDMLDYGYWALEERATGKYIGQLGFADFKRGLVGFDGHYPEAGWVLHPDAAGKGYATEGMQAACDWLDQQAGRDKSFCIISEDNARSVSVAKKLGYRYVLDTRFGEEKTAVYFRERSV</sequence>
<evidence type="ECO:0000259" key="1">
    <source>
        <dbReference type="PROSITE" id="PS51186"/>
    </source>
</evidence>
<keyword evidence="3" id="KW-1185">Reference proteome</keyword>
<dbReference type="Pfam" id="PF13302">
    <property type="entry name" value="Acetyltransf_3"/>
    <property type="match status" value="1"/>
</dbReference>
<reference evidence="2 3" key="1">
    <citation type="submission" date="2023-10" db="EMBL/GenBank/DDBJ databases">
        <title>Two novel species belonging to the OM43/NOR5 clade.</title>
        <authorList>
            <person name="Park M."/>
        </authorList>
    </citation>
    <scope>NUCLEOTIDE SEQUENCE [LARGE SCALE GENOMIC DNA]</scope>
    <source>
        <strain evidence="2 3">IMCC45268</strain>
    </source>
</reference>
<dbReference type="Gene3D" id="3.40.630.30">
    <property type="match status" value="1"/>
</dbReference>
<protein>
    <submittedName>
        <fullName evidence="2">GNAT family N-acetyltransferase</fullName>
    </submittedName>
</protein>
<dbReference type="InterPro" id="IPR000182">
    <property type="entry name" value="GNAT_dom"/>
</dbReference>
<accession>A0ABZ0IEE7</accession>
<gene>
    <name evidence="2" type="ORF">R0137_04510</name>
</gene>
<dbReference type="RefSeq" id="WP_407328897.1">
    <property type="nucleotide sequence ID" value="NZ_CP136865.1"/>
</dbReference>
<evidence type="ECO:0000313" key="2">
    <source>
        <dbReference type="EMBL" id="WOJ97841.1"/>
    </source>
</evidence>